<dbReference type="PANTHER" id="PTHR43433:SF5">
    <property type="entry name" value="AB HYDROLASE-1 DOMAIN-CONTAINING PROTEIN"/>
    <property type="match status" value="1"/>
</dbReference>
<dbReference type="EMBL" id="BAABJP010000007">
    <property type="protein sequence ID" value="GAA5150504.1"/>
    <property type="molecule type" value="Genomic_DNA"/>
</dbReference>
<dbReference type="InterPro" id="IPR050471">
    <property type="entry name" value="AB_hydrolase"/>
</dbReference>
<gene>
    <name evidence="3" type="ORF">GCM10023321_16000</name>
</gene>
<evidence type="ECO:0000313" key="4">
    <source>
        <dbReference type="Proteomes" id="UP001428817"/>
    </source>
</evidence>
<feature type="transmembrane region" description="Helical" evidence="1">
    <location>
        <begin position="20"/>
        <end position="40"/>
    </location>
</feature>
<comment type="caution">
    <text evidence="3">The sequence shown here is derived from an EMBL/GenBank/DDBJ whole genome shotgun (WGS) entry which is preliminary data.</text>
</comment>
<dbReference type="InterPro" id="IPR000073">
    <property type="entry name" value="AB_hydrolase_1"/>
</dbReference>
<keyword evidence="1" id="KW-0472">Membrane</keyword>
<dbReference type="Gene3D" id="3.40.50.1820">
    <property type="entry name" value="alpha/beta hydrolase"/>
    <property type="match status" value="1"/>
</dbReference>
<keyword evidence="3" id="KW-0378">Hydrolase</keyword>
<evidence type="ECO:0000259" key="2">
    <source>
        <dbReference type="Pfam" id="PF00561"/>
    </source>
</evidence>
<dbReference type="GO" id="GO:0016787">
    <property type="term" value="F:hydrolase activity"/>
    <property type="evidence" value="ECO:0007669"/>
    <property type="project" value="UniProtKB-KW"/>
</dbReference>
<keyword evidence="1" id="KW-1133">Transmembrane helix</keyword>
<dbReference type="SUPFAM" id="SSF53474">
    <property type="entry name" value="alpha/beta-Hydrolases"/>
    <property type="match status" value="1"/>
</dbReference>
<dbReference type="PANTHER" id="PTHR43433">
    <property type="entry name" value="HYDROLASE, ALPHA/BETA FOLD FAMILY PROTEIN"/>
    <property type="match status" value="1"/>
</dbReference>
<reference evidence="4" key="1">
    <citation type="journal article" date="2019" name="Int. J. Syst. Evol. Microbiol.">
        <title>The Global Catalogue of Microorganisms (GCM) 10K type strain sequencing project: providing services to taxonomists for standard genome sequencing and annotation.</title>
        <authorList>
            <consortium name="The Broad Institute Genomics Platform"/>
            <consortium name="The Broad Institute Genome Sequencing Center for Infectious Disease"/>
            <person name="Wu L."/>
            <person name="Ma J."/>
        </authorList>
    </citation>
    <scope>NUCLEOTIDE SEQUENCE [LARGE SCALE GENOMIC DNA]</scope>
    <source>
        <strain evidence="4">JCM 18303</strain>
    </source>
</reference>
<accession>A0ABP9PTM4</accession>
<dbReference type="RefSeq" id="WP_185064277.1">
    <property type="nucleotide sequence ID" value="NZ_BAABJP010000007.1"/>
</dbReference>
<name>A0ABP9PTM4_9PSEU</name>
<proteinExistence type="predicted"/>
<protein>
    <submittedName>
        <fullName evidence="3">Alpha/beta hydrolase</fullName>
    </submittedName>
</protein>
<sequence length="268" mass="29315">MSTLDVPGAHLHYETLGNGPLLLLIPGAPGVGGIFAALAARLGDRYTVVTYDRRGFSRSYLDGPQDYAHRLRTDGDDARRLIEHLTDEPATVFGSSSGAVVALQLLTDRPDVVRTLIPYEPCALRLLPGDGREELDFCRHLYDLYRRAGTAPALAGFREYFFPECDHAVMSRPAEPATAPQIIANASYWFERELCSYTQECPDGDLLTRHADRIVPAVGRASRGYPTYTSGIMLGEMLDRAVLELPGGHTGYITDTADFAAELLAALN</sequence>
<dbReference type="Pfam" id="PF00561">
    <property type="entry name" value="Abhydrolase_1"/>
    <property type="match status" value="1"/>
</dbReference>
<keyword evidence="4" id="KW-1185">Reference proteome</keyword>
<feature type="domain" description="AB hydrolase-1" evidence="2">
    <location>
        <begin position="20"/>
        <end position="117"/>
    </location>
</feature>
<dbReference type="InterPro" id="IPR029058">
    <property type="entry name" value="AB_hydrolase_fold"/>
</dbReference>
<organism evidence="3 4">
    <name type="scientific">Pseudonocardia eucalypti</name>
    <dbReference type="NCBI Taxonomy" id="648755"/>
    <lineage>
        <taxon>Bacteria</taxon>
        <taxon>Bacillati</taxon>
        <taxon>Actinomycetota</taxon>
        <taxon>Actinomycetes</taxon>
        <taxon>Pseudonocardiales</taxon>
        <taxon>Pseudonocardiaceae</taxon>
        <taxon>Pseudonocardia</taxon>
    </lineage>
</organism>
<evidence type="ECO:0000256" key="1">
    <source>
        <dbReference type="SAM" id="Phobius"/>
    </source>
</evidence>
<keyword evidence="1" id="KW-0812">Transmembrane</keyword>
<evidence type="ECO:0000313" key="3">
    <source>
        <dbReference type="EMBL" id="GAA5150504.1"/>
    </source>
</evidence>
<dbReference type="Proteomes" id="UP001428817">
    <property type="component" value="Unassembled WGS sequence"/>
</dbReference>